<comment type="caution">
    <text evidence="1">The sequence shown here is derived from an EMBL/GenBank/DDBJ whole genome shotgun (WGS) entry which is preliminary data.</text>
</comment>
<sequence length="217" mass="24801">MAKNTLPQALTNAVRETLPGFNQRIKNAIKEEMPKVLQESILKPMKCLGLKDKTSADLHELVDLVSQLINIMDSIVPSFKASVEMEKESQKQPESTTAVDTQALKSLHCQKVADLKDEREKFEKKIKRVLKPKQLRAQEEELAKIKKRNRKAKVLHEVFVKENIVMDGMQRNLSLPVGVVGKSRLVIKEPEARIFLYNGFFDLFFQRRSGYHLASTS</sequence>
<dbReference type="AlphaFoldDB" id="A0A699I2L5"/>
<reference evidence="1" key="1">
    <citation type="journal article" date="2019" name="Sci. Rep.">
        <title>Draft genome of Tanacetum cinerariifolium, the natural source of mosquito coil.</title>
        <authorList>
            <person name="Yamashiro T."/>
            <person name="Shiraishi A."/>
            <person name="Satake H."/>
            <person name="Nakayama K."/>
        </authorList>
    </citation>
    <scope>NUCLEOTIDE SEQUENCE</scope>
</reference>
<name>A0A699I2L5_TANCI</name>
<organism evidence="1">
    <name type="scientific">Tanacetum cinerariifolium</name>
    <name type="common">Dalmatian daisy</name>
    <name type="synonym">Chrysanthemum cinerariifolium</name>
    <dbReference type="NCBI Taxonomy" id="118510"/>
    <lineage>
        <taxon>Eukaryota</taxon>
        <taxon>Viridiplantae</taxon>
        <taxon>Streptophyta</taxon>
        <taxon>Embryophyta</taxon>
        <taxon>Tracheophyta</taxon>
        <taxon>Spermatophyta</taxon>
        <taxon>Magnoliopsida</taxon>
        <taxon>eudicotyledons</taxon>
        <taxon>Gunneridae</taxon>
        <taxon>Pentapetalae</taxon>
        <taxon>asterids</taxon>
        <taxon>campanulids</taxon>
        <taxon>Asterales</taxon>
        <taxon>Asteraceae</taxon>
        <taxon>Asteroideae</taxon>
        <taxon>Anthemideae</taxon>
        <taxon>Anthemidinae</taxon>
        <taxon>Tanacetum</taxon>
    </lineage>
</organism>
<accession>A0A699I2L5</accession>
<dbReference type="EMBL" id="BKCJ010233636">
    <property type="protein sequence ID" value="GEZ02985.1"/>
    <property type="molecule type" value="Genomic_DNA"/>
</dbReference>
<protein>
    <submittedName>
        <fullName evidence="1">Uncharacterized protein</fullName>
    </submittedName>
</protein>
<proteinExistence type="predicted"/>
<gene>
    <name evidence="1" type="ORF">Tci_474958</name>
</gene>
<evidence type="ECO:0000313" key="1">
    <source>
        <dbReference type="EMBL" id="GEZ02985.1"/>
    </source>
</evidence>